<comment type="caution">
    <text evidence="1">The sequence shown here is derived from an EMBL/GenBank/DDBJ whole genome shotgun (WGS) entry which is preliminary data.</text>
</comment>
<evidence type="ECO:0000313" key="2">
    <source>
        <dbReference type="Proteomes" id="UP000265520"/>
    </source>
</evidence>
<keyword evidence="2" id="KW-1185">Reference proteome</keyword>
<dbReference type="AlphaFoldDB" id="A0A392NMQ2"/>
<protein>
    <submittedName>
        <fullName evidence="1">Uncharacterized protein</fullName>
    </submittedName>
</protein>
<proteinExistence type="predicted"/>
<dbReference type="EMBL" id="LXQA010045247">
    <property type="protein sequence ID" value="MCI01103.1"/>
    <property type="molecule type" value="Genomic_DNA"/>
</dbReference>
<evidence type="ECO:0000313" key="1">
    <source>
        <dbReference type="EMBL" id="MCI01103.1"/>
    </source>
</evidence>
<reference evidence="1 2" key="1">
    <citation type="journal article" date="2018" name="Front. Plant Sci.">
        <title>Red Clover (Trifolium pratense) and Zigzag Clover (T. medium) - A Picture of Genomic Similarities and Differences.</title>
        <authorList>
            <person name="Dluhosova J."/>
            <person name="Istvanek J."/>
            <person name="Nedelnik J."/>
            <person name="Repkova J."/>
        </authorList>
    </citation>
    <scope>NUCLEOTIDE SEQUENCE [LARGE SCALE GENOMIC DNA]</scope>
    <source>
        <strain evidence="2">cv. 10/8</strain>
        <tissue evidence="1">Leaf</tissue>
    </source>
</reference>
<sequence>MTSEREQGDICPTGFWKLITQHFRRMFQNGARSGLPVGQARAVFIALLRMTSRDH</sequence>
<name>A0A392NMQ2_9FABA</name>
<dbReference type="Proteomes" id="UP000265520">
    <property type="component" value="Unassembled WGS sequence"/>
</dbReference>
<accession>A0A392NMQ2</accession>
<organism evidence="1 2">
    <name type="scientific">Trifolium medium</name>
    <dbReference type="NCBI Taxonomy" id="97028"/>
    <lineage>
        <taxon>Eukaryota</taxon>
        <taxon>Viridiplantae</taxon>
        <taxon>Streptophyta</taxon>
        <taxon>Embryophyta</taxon>
        <taxon>Tracheophyta</taxon>
        <taxon>Spermatophyta</taxon>
        <taxon>Magnoliopsida</taxon>
        <taxon>eudicotyledons</taxon>
        <taxon>Gunneridae</taxon>
        <taxon>Pentapetalae</taxon>
        <taxon>rosids</taxon>
        <taxon>fabids</taxon>
        <taxon>Fabales</taxon>
        <taxon>Fabaceae</taxon>
        <taxon>Papilionoideae</taxon>
        <taxon>50 kb inversion clade</taxon>
        <taxon>NPAAA clade</taxon>
        <taxon>Hologalegina</taxon>
        <taxon>IRL clade</taxon>
        <taxon>Trifolieae</taxon>
        <taxon>Trifolium</taxon>
    </lineage>
</organism>